<keyword evidence="7" id="KW-1185">Reference proteome</keyword>
<evidence type="ECO:0000256" key="2">
    <source>
        <dbReference type="SAM" id="SignalP"/>
    </source>
</evidence>
<sequence length="606" mass="63267">MMTRVARPRRRAAMMAVLAVVAVMATGCVAIPTDSSPQPLKSFERQPAAQPLPKPDSATDPESLVHGFLQATADPTAAHSAARAYLTQANGARWDDRGDTAVLSNINVLVDSRTDDEATVRVIGDNTASLKVNGQLLPATGRVEARLRLAHTPTGWRIDGPLPAGVLLDRAQFESTYRLVTLYFTDRDHQRLVGDPRWFYVGQTGPSSVMARLLAGPSLDLVRATASSIPLKTELGEVAPRDEGGVRVDLKGTTSPSEAERTLIAAQTVWTLSSADAPAPYAITWNGAPLLPQHPDGIRVSDVQRFSPTGVSGEEDRLDVISRGELFNVADGQLKPVAGNLNDGKQVESASLSSDRARIAAVRTARPAQPAQQASPPAPGAPSTPTSAPPGPSGPARATLVTGLYGGAVQPLSAGTSITRPSFGMKNDVWAVVDGKPTRWTAAEGAMRTSVADTAALTELAHGPISELQVSPDGVRVAVIVAGQVLFAVIEERPDGQLALAHPRFAAYNIGNRAVALDWASQTTLVVARDATEAPVTQVPLSGLPAAGLVSGNLAPPVHAVAANLSSTYVADTRGVLVLSSSTGNRDQTWVDVPAAKGAGLIPVLP</sequence>
<organism evidence="6 7">
    <name type="scientific">Gordonia araii NBRC 100433</name>
    <dbReference type="NCBI Taxonomy" id="1073574"/>
    <lineage>
        <taxon>Bacteria</taxon>
        <taxon>Bacillati</taxon>
        <taxon>Actinomycetota</taxon>
        <taxon>Actinomycetes</taxon>
        <taxon>Mycobacteriales</taxon>
        <taxon>Gordoniaceae</taxon>
        <taxon>Gordonia</taxon>
    </lineage>
</organism>
<protein>
    <recommendedName>
        <fullName evidence="8">Lipoprotein LpqB</fullName>
    </recommendedName>
</protein>
<evidence type="ECO:0000259" key="5">
    <source>
        <dbReference type="Pfam" id="PF25976"/>
    </source>
</evidence>
<reference evidence="6 7" key="1">
    <citation type="submission" date="2011-11" db="EMBL/GenBank/DDBJ databases">
        <title>Whole genome shotgun sequence of Gordonia araii NBRC 100433.</title>
        <authorList>
            <person name="Yoshida Y."/>
            <person name="Hosoyama A."/>
            <person name="Tsuchikane K."/>
            <person name="Katsumata H."/>
            <person name="Yamazaki S."/>
            <person name="Fujita N."/>
        </authorList>
    </citation>
    <scope>NUCLEOTIDE SEQUENCE [LARGE SCALE GENOMIC DNA]</scope>
    <source>
        <strain evidence="6 7">NBRC 100433</strain>
    </source>
</reference>
<feature type="region of interest" description="Disordered" evidence="1">
    <location>
        <begin position="339"/>
        <end position="399"/>
    </location>
</feature>
<dbReference type="STRING" id="1073574.GOARA_050_00270"/>
<feature type="domain" description="GerMN" evidence="3">
    <location>
        <begin position="181"/>
        <end position="290"/>
    </location>
</feature>
<feature type="signal peptide" evidence="2">
    <location>
        <begin position="1"/>
        <end position="30"/>
    </location>
</feature>
<feature type="domain" description="Lipoprotein LpqB C-terminal" evidence="4">
    <location>
        <begin position="324"/>
        <end position="606"/>
    </location>
</feature>
<dbReference type="InterPro" id="IPR059026">
    <property type="entry name" value="LpqB_N"/>
</dbReference>
<dbReference type="Pfam" id="PF10647">
    <property type="entry name" value="Gmad1"/>
    <property type="match status" value="1"/>
</dbReference>
<feature type="compositionally biased region" description="Low complexity" evidence="1">
    <location>
        <begin position="360"/>
        <end position="375"/>
    </location>
</feature>
<feature type="region of interest" description="Disordered" evidence="1">
    <location>
        <begin position="36"/>
        <end position="62"/>
    </location>
</feature>
<dbReference type="InterPro" id="IPR018910">
    <property type="entry name" value="LpqB_C"/>
</dbReference>
<dbReference type="InterPro" id="IPR019606">
    <property type="entry name" value="GerMN"/>
</dbReference>
<feature type="compositionally biased region" description="Pro residues" evidence="1">
    <location>
        <begin position="376"/>
        <end position="393"/>
    </location>
</feature>
<accession>G7H290</accession>
<feature type="domain" description="Lipoprotein LpqB N-terminal" evidence="5">
    <location>
        <begin position="55"/>
        <end position="174"/>
    </location>
</feature>
<dbReference type="PROSITE" id="PS51257">
    <property type="entry name" value="PROKAR_LIPOPROTEIN"/>
    <property type="match status" value="1"/>
</dbReference>
<dbReference type="Pfam" id="PF10646">
    <property type="entry name" value="Germane"/>
    <property type="match status" value="1"/>
</dbReference>
<gene>
    <name evidence="6" type="ORF">GOARA_050_00270</name>
</gene>
<keyword evidence="2" id="KW-0732">Signal</keyword>
<name>G7H290_9ACTN</name>
<evidence type="ECO:0000313" key="7">
    <source>
        <dbReference type="Proteomes" id="UP000035088"/>
    </source>
</evidence>
<evidence type="ECO:0000313" key="6">
    <source>
        <dbReference type="EMBL" id="GAB09965.1"/>
    </source>
</evidence>
<dbReference type="EMBL" id="BAEE01000050">
    <property type="protein sequence ID" value="GAB09965.1"/>
    <property type="molecule type" value="Genomic_DNA"/>
</dbReference>
<dbReference type="Pfam" id="PF25976">
    <property type="entry name" value="LpqB_N"/>
    <property type="match status" value="1"/>
</dbReference>
<feature type="chain" id="PRO_5003495596" description="Lipoprotein LpqB" evidence="2">
    <location>
        <begin position="31"/>
        <end position="606"/>
    </location>
</feature>
<evidence type="ECO:0008006" key="8">
    <source>
        <dbReference type="Google" id="ProtNLM"/>
    </source>
</evidence>
<evidence type="ECO:0000259" key="3">
    <source>
        <dbReference type="Pfam" id="PF10646"/>
    </source>
</evidence>
<comment type="caution">
    <text evidence="6">The sequence shown here is derived from an EMBL/GenBank/DDBJ whole genome shotgun (WGS) entry which is preliminary data.</text>
</comment>
<evidence type="ECO:0000256" key="1">
    <source>
        <dbReference type="SAM" id="MobiDB-lite"/>
    </source>
</evidence>
<dbReference type="AlphaFoldDB" id="G7H290"/>
<dbReference type="Proteomes" id="UP000035088">
    <property type="component" value="Unassembled WGS sequence"/>
</dbReference>
<evidence type="ECO:0000259" key="4">
    <source>
        <dbReference type="Pfam" id="PF10647"/>
    </source>
</evidence>
<proteinExistence type="predicted"/>